<feature type="compositionally biased region" description="Basic residues" evidence="1">
    <location>
        <begin position="909"/>
        <end position="918"/>
    </location>
</feature>
<dbReference type="EMBL" id="JAECZO010000031">
    <property type="protein sequence ID" value="KAK7194082.1"/>
    <property type="molecule type" value="Genomic_DNA"/>
</dbReference>
<feature type="region of interest" description="Disordered" evidence="1">
    <location>
        <begin position="734"/>
        <end position="762"/>
    </location>
</feature>
<reference evidence="2 3" key="1">
    <citation type="journal article" date="2021" name="MBio">
        <title>A New Model Trypanosomatid, Novymonas esmeraldas: Genomic Perception of Its 'Candidatus Pandoraea novymonadis' Endosymbiont.</title>
        <authorList>
            <person name="Zakharova A."/>
            <person name="Saura A."/>
            <person name="Butenko A."/>
            <person name="Podesvova L."/>
            <person name="Warmusova S."/>
            <person name="Kostygov A.Y."/>
            <person name="Nenarokova A."/>
            <person name="Lukes J."/>
            <person name="Opperdoes F.R."/>
            <person name="Yurchenko V."/>
        </authorList>
    </citation>
    <scope>NUCLEOTIDE SEQUENCE [LARGE SCALE GENOMIC DNA]</scope>
    <source>
        <strain evidence="2 3">E262AT.01</strain>
    </source>
</reference>
<feature type="region of interest" description="Disordered" evidence="1">
    <location>
        <begin position="63"/>
        <end position="97"/>
    </location>
</feature>
<keyword evidence="3" id="KW-1185">Reference proteome</keyword>
<protein>
    <submittedName>
        <fullName evidence="2">Uncharacterized protein</fullName>
    </submittedName>
</protein>
<feature type="compositionally biased region" description="Low complexity" evidence="1">
    <location>
        <begin position="119"/>
        <end position="135"/>
    </location>
</feature>
<feature type="region of interest" description="Disordered" evidence="1">
    <location>
        <begin position="888"/>
        <end position="938"/>
    </location>
</feature>
<accession>A0AAW0ELD9</accession>
<feature type="region of interest" description="Disordered" evidence="1">
    <location>
        <begin position="683"/>
        <end position="711"/>
    </location>
</feature>
<evidence type="ECO:0000313" key="2">
    <source>
        <dbReference type="EMBL" id="KAK7194082.1"/>
    </source>
</evidence>
<feature type="compositionally biased region" description="Low complexity" evidence="1">
    <location>
        <begin position="697"/>
        <end position="711"/>
    </location>
</feature>
<proteinExistence type="predicted"/>
<dbReference type="AlphaFoldDB" id="A0AAW0ELD9"/>
<feature type="region of interest" description="Disordered" evidence="1">
    <location>
        <begin position="397"/>
        <end position="418"/>
    </location>
</feature>
<feature type="region of interest" description="Disordered" evidence="1">
    <location>
        <begin position="119"/>
        <end position="155"/>
    </location>
</feature>
<evidence type="ECO:0000256" key="1">
    <source>
        <dbReference type="SAM" id="MobiDB-lite"/>
    </source>
</evidence>
<feature type="compositionally biased region" description="Low complexity" evidence="1">
    <location>
        <begin position="78"/>
        <end position="95"/>
    </location>
</feature>
<organism evidence="2 3">
    <name type="scientific">Novymonas esmeraldas</name>
    <dbReference type="NCBI Taxonomy" id="1808958"/>
    <lineage>
        <taxon>Eukaryota</taxon>
        <taxon>Discoba</taxon>
        <taxon>Euglenozoa</taxon>
        <taxon>Kinetoplastea</taxon>
        <taxon>Metakinetoplastina</taxon>
        <taxon>Trypanosomatida</taxon>
        <taxon>Trypanosomatidae</taxon>
        <taxon>Novymonas</taxon>
    </lineage>
</organism>
<evidence type="ECO:0000313" key="3">
    <source>
        <dbReference type="Proteomes" id="UP001430356"/>
    </source>
</evidence>
<feature type="region of interest" description="Disordered" evidence="1">
    <location>
        <begin position="469"/>
        <end position="495"/>
    </location>
</feature>
<sequence length="974" mass="99363">MSDERTAASAAAVPSSDLIARLLHVFEPLLRSLLRALANATPVRCPSDALCKAEAVTDGTAVARGVPDTTGGDASPVATAASESITSSQSSPPSAERTHIFSATEATDDAPPLALVPARRSSTSRAAPPAQQQQQRRCRPSRPVKSEEAEEGGLKALSQGECSHAPLVAGATVSAAAAVAAVGTTRRAEAGVVFPTSPSLHYRAAVSISASDAAAPGGEGDVSGSRCAGAAAVLGSLPGHPSPHAARLLFFSLPQEALCEAVAALAESVLVDGVCFAWLSEETRRGRRRGSAGAAQRRSDAIASTVATASPAEALADALLQLDRDADALAAWRRDTLASADVADAAPGDAADACAFCALPATVQDAAFAAAAAALVRAATLDVVHLLLPLSSGTLSSGTGGALESDTPSTFPPASPPAVVDGADVSRSSDGVAHFGHEVFGDDVAADGAPVTFKHVQEAVKRRHRRALLEQRRLPPRQSHTAGSPRSPSSARVRRCSHSTAAAHTLAVLRKEAEALGRISGCVRLASVEVPGEHDSAAGEAKVFTGAVSRTVAGVDAHVWRCAATTTLEDTATPEVDSWTRVGAGGSGASGAIGEDLVPHDCSDGRWGLVRRWCAGLEQLACTMSATTTTGSSSSSGGTRGAAGALRGAAPSPFSVAAAALFARLRDHAVSPQLDLLTDYATETGKTSPAPQRMRHPATPQPGGAAEGAEATVAAHLKRPASAVRWRVRSPLTSRERVEAAEAEAPLQRRRTGAEDTATSAPIAVSPSAVQWLRLSAVPARNTPATELNVGPTPALSPSAPSLPCTVHEVAVGAAAPFADLLATQPALVVVVDGAAEDVRAPLEEVGAVLATLDAVCACRTLSDPLVSRYGRNRMTVAAVSVIRVAPPRPACGHPTPSRVDANDDVVKKGGRGRRKHAPPPPPPSPPEAPPVLDALADTPPAVWGTAEQPLGLYHHETGLLHVVDGGTYALERE</sequence>
<name>A0AAW0ELD9_9TRYP</name>
<dbReference type="Proteomes" id="UP001430356">
    <property type="component" value="Unassembled WGS sequence"/>
</dbReference>
<gene>
    <name evidence="2" type="ORF">NESM_000320900</name>
</gene>
<feature type="region of interest" description="Disordered" evidence="1">
    <location>
        <begin position="626"/>
        <end position="647"/>
    </location>
</feature>
<comment type="caution">
    <text evidence="2">The sequence shown here is derived from an EMBL/GenBank/DDBJ whole genome shotgun (WGS) entry which is preliminary data.</text>
</comment>
<feature type="compositionally biased region" description="Pro residues" evidence="1">
    <location>
        <begin position="919"/>
        <end position="930"/>
    </location>
</feature>